<feature type="non-terminal residue" evidence="1">
    <location>
        <position position="1"/>
    </location>
</feature>
<dbReference type="InParanoid" id="A0A2H3DA00"/>
<dbReference type="AlphaFoldDB" id="A0A2H3DA00"/>
<gene>
    <name evidence="1" type="ORF">ARMGADRAFT_937709</name>
</gene>
<dbReference type="STRING" id="47427.A0A2H3DA00"/>
<dbReference type="OMA" id="NAFLMAY"/>
<dbReference type="OrthoDB" id="2624269at2759"/>
<evidence type="ECO:0008006" key="3">
    <source>
        <dbReference type="Google" id="ProtNLM"/>
    </source>
</evidence>
<dbReference type="EMBL" id="KZ293674">
    <property type="protein sequence ID" value="PBK88252.1"/>
    <property type="molecule type" value="Genomic_DNA"/>
</dbReference>
<reference evidence="2" key="1">
    <citation type="journal article" date="2017" name="Nat. Ecol. Evol.">
        <title>Genome expansion and lineage-specific genetic innovations in the forest pathogenic fungi Armillaria.</title>
        <authorList>
            <person name="Sipos G."/>
            <person name="Prasanna A.N."/>
            <person name="Walter M.C."/>
            <person name="O'Connor E."/>
            <person name="Balint B."/>
            <person name="Krizsan K."/>
            <person name="Kiss B."/>
            <person name="Hess J."/>
            <person name="Varga T."/>
            <person name="Slot J."/>
            <person name="Riley R."/>
            <person name="Boka B."/>
            <person name="Rigling D."/>
            <person name="Barry K."/>
            <person name="Lee J."/>
            <person name="Mihaltcheva S."/>
            <person name="LaButti K."/>
            <person name="Lipzen A."/>
            <person name="Waldron R."/>
            <person name="Moloney N.M."/>
            <person name="Sperisen C."/>
            <person name="Kredics L."/>
            <person name="Vagvoelgyi C."/>
            <person name="Patrignani A."/>
            <person name="Fitzpatrick D."/>
            <person name="Nagy I."/>
            <person name="Doyle S."/>
            <person name="Anderson J.B."/>
            <person name="Grigoriev I.V."/>
            <person name="Gueldener U."/>
            <person name="Muensterkoetter M."/>
            <person name="Nagy L.G."/>
        </authorList>
    </citation>
    <scope>NUCLEOTIDE SEQUENCE [LARGE SCALE GENOMIC DNA]</scope>
    <source>
        <strain evidence="2">Ar21-2</strain>
    </source>
</reference>
<name>A0A2H3DA00_ARMGA</name>
<accession>A0A2H3DA00</accession>
<proteinExistence type="predicted"/>
<keyword evidence="2" id="KW-1185">Reference proteome</keyword>
<sequence>WNGWPSGLFAMDVSPEEFNQIKRLQINWATRFNGSDSSGLETASTIAGGKITNRRCLGVVRCENPQCKVICRPGTTPAIRDRKLQHPCQEHKFKELVETHFHLGPAALMLGPRRLDGYGKGAADISEATRHSDRVKYERRMVKSRTMAESGHWFLSQFSEWQCKHPGVVRTYQNTSKITVISIQTTWMRDMLVPEIQAQSDIDDALNGLLSDAVHGYWSVGHYLLIVTSVFSDVLAFWVPGLFTVSNGAMAEHYRYHFKGVLESIAEVAESKEISVYDEMFAGVVDFSEPQRIGFENAFVEFWERRKDTRSHQELIAAAKTLLKGCQQHFRNAATRVKRLGGVIPPDQASDFSGLTALLYSTADVKVFNETVAEIRGRFPRTKPWLNWWLRRDHAAMIFPSQRRMDPVIWDVLPDSTNAEEAMHFKIKCLAGSKTYPGLMQHLQNGDLDACKIYSL</sequence>
<dbReference type="Proteomes" id="UP000217790">
    <property type="component" value="Unassembled WGS sequence"/>
</dbReference>
<evidence type="ECO:0000313" key="1">
    <source>
        <dbReference type="EMBL" id="PBK88252.1"/>
    </source>
</evidence>
<evidence type="ECO:0000313" key="2">
    <source>
        <dbReference type="Proteomes" id="UP000217790"/>
    </source>
</evidence>
<organism evidence="1 2">
    <name type="scientific">Armillaria gallica</name>
    <name type="common">Bulbous honey fungus</name>
    <name type="synonym">Armillaria bulbosa</name>
    <dbReference type="NCBI Taxonomy" id="47427"/>
    <lineage>
        <taxon>Eukaryota</taxon>
        <taxon>Fungi</taxon>
        <taxon>Dikarya</taxon>
        <taxon>Basidiomycota</taxon>
        <taxon>Agaricomycotina</taxon>
        <taxon>Agaricomycetes</taxon>
        <taxon>Agaricomycetidae</taxon>
        <taxon>Agaricales</taxon>
        <taxon>Marasmiineae</taxon>
        <taxon>Physalacriaceae</taxon>
        <taxon>Armillaria</taxon>
    </lineage>
</organism>
<protein>
    <recommendedName>
        <fullName evidence="3">GCM domain-containing protein</fullName>
    </recommendedName>
</protein>